<dbReference type="EMBL" id="BSXS01003913">
    <property type="protein sequence ID" value="GME82160.1"/>
    <property type="molecule type" value="Genomic_DNA"/>
</dbReference>
<organism evidence="1 2">
    <name type="scientific">Ambrosiozyma monospora</name>
    <name type="common">Yeast</name>
    <name type="synonym">Endomycopsis monosporus</name>
    <dbReference type="NCBI Taxonomy" id="43982"/>
    <lineage>
        <taxon>Eukaryota</taxon>
        <taxon>Fungi</taxon>
        <taxon>Dikarya</taxon>
        <taxon>Ascomycota</taxon>
        <taxon>Saccharomycotina</taxon>
        <taxon>Pichiomycetes</taxon>
        <taxon>Pichiales</taxon>
        <taxon>Pichiaceae</taxon>
        <taxon>Ambrosiozyma</taxon>
    </lineage>
</organism>
<dbReference type="Proteomes" id="UP001165064">
    <property type="component" value="Unassembled WGS sequence"/>
</dbReference>
<accession>A0ACB5T6D5</accession>
<reference evidence="1" key="1">
    <citation type="submission" date="2023-04" db="EMBL/GenBank/DDBJ databases">
        <title>Ambrosiozyma monospora NBRC 10751.</title>
        <authorList>
            <person name="Ichikawa N."/>
            <person name="Sato H."/>
            <person name="Tonouchi N."/>
        </authorList>
    </citation>
    <scope>NUCLEOTIDE SEQUENCE</scope>
    <source>
        <strain evidence="1">NBRC 10751</strain>
    </source>
</reference>
<sequence length="327" mass="37722">MAEIMDLDFVSNKDYTIPTNVLHIITRLPFELRCQILKNLILNRFQRPFYLTLQDKNSINQFSEIHSSPEIPGLISSFLGVHPNLDNVMVMALQEMCFDENLLKSRHFDKIAYFVVSRSIKVIYQIIFSNFDSICLLNHLKVLYLEAFVIPRISNITKLDSLREVSPHISTYIVKAIGQSKTILLLERLQVFISNLPKTVESFEFSDCFEISKVNHPSSRLPDFTCFDESVELINLMVQGTVPPSMFGLATIASCQLRLIDLESLSSLSYLPSTLEFLSIHMKYCKDNNMYLSQFLTRYITPLENLLELNIFSYTSGTWETDNIDLR</sequence>
<gene>
    <name evidence="1" type="ORF">Amon02_000535400</name>
</gene>
<keyword evidence="2" id="KW-1185">Reference proteome</keyword>
<evidence type="ECO:0000313" key="2">
    <source>
        <dbReference type="Proteomes" id="UP001165064"/>
    </source>
</evidence>
<comment type="caution">
    <text evidence="1">The sequence shown here is derived from an EMBL/GenBank/DDBJ whole genome shotgun (WGS) entry which is preliminary data.</text>
</comment>
<name>A0ACB5T6D5_AMBMO</name>
<protein>
    <submittedName>
        <fullName evidence="1">Unnamed protein product</fullName>
    </submittedName>
</protein>
<proteinExistence type="predicted"/>
<evidence type="ECO:0000313" key="1">
    <source>
        <dbReference type="EMBL" id="GME82160.1"/>
    </source>
</evidence>